<comment type="similarity">
    <text evidence="3 15">Belongs to the cytidine and deoxycytidylate deaminase family.</text>
</comment>
<evidence type="ECO:0000256" key="6">
    <source>
        <dbReference type="ARBA" id="ARBA00022723"/>
    </source>
</evidence>
<evidence type="ECO:0000256" key="11">
    <source>
        <dbReference type="ARBA" id="ARBA00049558"/>
    </source>
</evidence>
<proteinExistence type="inferred from homology"/>
<dbReference type="GO" id="GO:0055086">
    <property type="term" value="P:nucleobase-containing small molecule metabolic process"/>
    <property type="evidence" value="ECO:0007669"/>
    <property type="project" value="UniProtKB-ARBA"/>
</dbReference>
<dbReference type="EC" id="3.5.4.5" evidence="4 15"/>
<dbReference type="InterPro" id="IPR002125">
    <property type="entry name" value="CMP_dCMP_dom"/>
</dbReference>
<feature type="binding site" evidence="14">
    <location>
        <position position="93"/>
    </location>
    <ligand>
        <name>Zn(2+)</name>
        <dbReference type="ChEBI" id="CHEBI:29105"/>
        <note>catalytic</note>
    </ligand>
</feature>
<dbReference type="InterPro" id="IPR016193">
    <property type="entry name" value="Cytidine_deaminase-like"/>
</dbReference>
<dbReference type="InterPro" id="IPR006262">
    <property type="entry name" value="Cyt_deam_tetra"/>
</dbReference>
<feature type="active site" description="Proton donor" evidence="12">
    <location>
        <position position="59"/>
    </location>
</feature>
<feature type="binding site" evidence="14">
    <location>
        <position position="57"/>
    </location>
    <ligand>
        <name>Zn(2+)</name>
        <dbReference type="ChEBI" id="CHEBI:29105"/>
        <note>catalytic</note>
    </ligand>
</feature>
<evidence type="ECO:0000256" key="1">
    <source>
        <dbReference type="ARBA" id="ARBA00001947"/>
    </source>
</evidence>
<evidence type="ECO:0000256" key="10">
    <source>
        <dbReference type="ARBA" id="ARBA00049252"/>
    </source>
</evidence>
<evidence type="ECO:0000256" key="12">
    <source>
        <dbReference type="PIRSR" id="PIRSR606262-1"/>
    </source>
</evidence>
<evidence type="ECO:0000256" key="14">
    <source>
        <dbReference type="PIRSR" id="PIRSR606262-3"/>
    </source>
</evidence>
<keyword evidence="7 15" id="KW-0378">Hydrolase</keyword>
<dbReference type="SUPFAM" id="SSF53927">
    <property type="entry name" value="Cytidine deaminase-like"/>
    <property type="match status" value="1"/>
</dbReference>
<comment type="cofactor">
    <cofactor evidence="1 14 15">
        <name>Zn(2+)</name>
        <dbReference type="ChEBI" id="CHEBI:29105"/>
    </cofactor>
</comment>
<dbReference type="PANTHER" id="PTHR11644:SF2">
    <property type="entry name" value="CYTIDINE DEAMINASE"/>
    <property type="match status" value="1"/>
</dbReference>
<dbReference type="Pfam" id="PF00383">
    <property type="entry name" value="dCMP_cyt_deam_1"/>
    <property type="match status" value="1"/>
</dbReference>
<name>I6ZUK5_MELRP</name>
<keyword evidence="8 14" id="KW-0862">Zinc</keyword>
<dbReference type="GO" id="GO:0008270">
    <property type="term" value="F:zinc ion binding"/>
    <property type="evidence" value="ECO:0007669"/>
    <property type="project" value="UniProtKB-UniRule"/>
</dbReference>
<evidence type="ECO:0000256" key="9">
    <source>
        <dbReference type="ARBA" id="ARBA00032005"/>
    </source>
</evidence>
<keyword evidence="18" id="KW-1185">Reference proteome</keyword>
<feature type="binding site" evidence="13">
    <location>
        <begin position="46"/>
        <end position="52"/>
    </location>
    <ligand>
        <name>substrate</name>
    </ligand>
</feature>
<dbReference type="GO" id="GO:0072527">
    <property type="term" value="P:pyrimidine-containing compound metabolic process"/>
    <property type="evidence" value="ECO:0007669"/>
    <property type="project" value="UniProtKB-ARBA"/>
</dbReference>
<evidence type="ECO:0000256" key="2">
    <source>
        <dbReference type="ARBA" id="ARBA00003949"/>
    </source>
</evidence>
<dbReference type="AlphaFoldDB" id="I6ZUK5"/>
<dbReference type="EMBL" id="CP003557">
    <property type="protein sequence ID" value="AFN75694.1"/>
    <property type="molecule type" value="Genomic_DNA"/>
</dbReference>
<dbReference type="Gene3D" id="3.40.140.10">
    <property type="entry name" value="Cytidine Deaminase, domain 2"/>
    <property type="match status" value="1"/>
</dbReference>
<dbReference type="InterPro" id="IPR050202">
    <property type="entry name" value="Cyt/Deoxycyt_deaminase"/>
</dbReference>
<feature type="domain" description="CMP/dCMP-type deaminase" evidence="16">
    <location>
        <begin position="5"/>
        <end position="132"/>
    </location>
</feature>
<dbReference type="GO" id="GO:0005829">
    <property type="term" value="C:cytosol"/>
    <property type="evidence" value="ECO:0007669"/>
    <property type="project" value="TreeGrafter"/>
</dbReference>
<dbReference type="Proteomes" id="UP000009011">
    <property type="component" value="Chromosome"/>
</dbReference>
<dbReference type="GO" id="GO:0004126">
    <property type="term" value="F:cytidine deaminase activity"/>
    <property type="evidence" value="ECO:0007669"/>
    <property type="project" value="UniProtKB-UniRule"/>
</dbReference>
<dbReference type="STRING" id="1191523.MROS_2464"/>
<comment type="catalytic activity">
    <reaction evidence="10 15">
        <text>2'-deoxycytidine + H2O + H(+) = 2'-deoxyuridine + NH4(+)</text>
        <dbReference type="Rhea" id="RHEA:13433"/>
        <dbReference type="ChEBI" id="CHEBI:15377"/>
        <dbReference type="ChEBI" id="CHEBI:15378"/>
        <dbReference type="ChEBI" id="CHEBI:15698"/>
        <dbReference type="ChEBI" id="CHEBI:16450"/>
        <dbReference type="ChEBI" id="CHEBI:28938"/>
        <dbReference type="EC" id="3.5.4.5"/>
    </reaction>
</comment>
<keyword evidence="6 14" id="KW-0479">Metal-binding</keyword>
<evidence type="ECO:0000313" key="18">
    <source>
        <dbReference type="Proteomes" id="UP000009011"/>
    </source>
</evidence>
<dbReference type="PANTHER" id="PTHR11644">
    <property type="entry name" value="CYTIDINE DEAMINASE"/>
    <property type="match status" value="1"/>
</dbReference>
<feature type="binding site" evidence="14">
    <location>
        <position position="90"/>
    </location>
    <ligand>
        <name>Zn(2+)</name>
        <dbReference type="ChEBI" id="CHEBI:29105"/>
        <note>catalytic</note>
    </ligand>
</feature>
<comment type="catalytic activity">
    <reaction evidence="11 15">
        <text>cytidine + H2O + H(+) = uridine + NH4(+)</text>
        <dbReference type="Rhea" id="RHEA:16069"/>
        <dbReference type="ChEBI" id="CHEBI:15377"/>
        <dbReference type="ChEBI" id="CHEBI:15378"/>
        <dbReference type="ChEBI" id="CHEBI:16704"/>
        <dbReference type="ChEBI" id="CHEBI:17562"/>
        <dbReference type="ChEBI" id="CHEBI:28938"/>
        <dbReference type="EC" id="3.5.4.5"/>
    </reaction>
</comment>
<evidence type="ECO:0000313" key="17">
    <source>
        <dbReference type="EMBL" id="AFN75694.1"/>
    </source>
</evidence>
<dbReference type="eggNOG" id="COG0295">
    <property type="taxonomic scope" value="Bacteria"/>
</dbReference>
<dbReference type="FunFam" id="3.40.140.10:FF:000008">
    <property type="entry name" value="Cytidine deaminase"/>
    <property type="match status" value="1"/>
</dbReference>
<evidence type="ECO:0000256" key="8">
    <source>
        <dbReference type="ARBA" id="ARBA00022833"/>
    </source>
</evidence>
<dbReference type="CDD" id="cd01283">
    <property type="entry name" value="cytidine_deaminase"/>
    <property type="match status" value="1"/>
</dbReference>
<evidence type="ECO:0000256" key="4">
    <source>
        <dbReference type="ARBA" id="ARBA00012783"/>
    </source>
</evidence>
<dbReference type="PROSITE" id="PS51747">
    <property type="entry name" value="CYT_DCMP_DEAMINASES_2"/>
    <property type="match status" value="1"/>
</dbReference>
<protein>
    <recommendedName>
        <fullName evidence="5 15">Cytidine deaminase</fullName>
        <ecNumber evidence="4 15">3.5.4.5</ecNumber>
    </recommendedName>
    <alternativeName>
        <fullName evidence="9 15">Cytidine aminohydrolase</fullName>
    </alternativeName>
</protein>
<reference evidence="17 18" key="1">
    <citation type="journal article" date="2013" name="PLoS ONE">
        <title>Genomic analysis of Melioribacter roseus, facultatively anaerobic organotrophic bacterium representing a novel deep lineage within Bacteriodetes/Chlorobi group.</title>
        <authorList>
            <person name="Kadnikov V.V."/>
            <person name="Mardanov A.V."/>
            <person name="Podosokorskaya O.A."/>
            <person name="Gavrilov S.N."/>
            <person name="Kublanov I.V."/>
            <person name="Beletsky A.V."/>
            <person name="Bonch-Osmolovskaya E.A."/>
            <person name="Ravin N.V."/>
        </authorList>
    </citation>
    <scope>NUCLEOTIDE SEQUENCE [LARGE SCALE GENOMIC DNA]</scope>
    <source>
        <strain evidence="18">JCM 17771 / P3M-2</strain>
    </source>
</reference>
<comment type="function">
    <text evidence="2 15">This enzyme scavenges exogenous and endogenous cytidine and 2'-deoxycytidine for UMP synthesis.</text>
</comment>
<gene>
    <name evidence="17" type="ordered locus">MROS_2464</name>
</gene>
<dbReference type="PATRIC" id="fig|1191523.3.peg.2595"/>
<dbReference type="NCBIfam" id="TIGR01354">
    <property type="entry name" value="cyt_deam_tetra"/>
    <property type="match status" value="1"/>
</dbReference>
<evidence type="ECO:0000256" key="7">
    <source>
        <dbReference type="ARBA" id="ARBA00022801"/>
    </source>
</evidence>
<dbReference type="KEGG" id="mro:MROS_2464"/>
<accession>I6ZUK5</accession>
<dbReference type="NCBIfam" id="NF004064">
    <property type="entry name" value="PRK05578.1"/>
    <property type="match status" value="1"/>
</dbReference>
<evidence type="ECO:0000256" key="3">
    <source>
        <dbReference type="ARBA" id="ARBA00006576"/>
    </source>
</evidence>
<evidence type="ECO:0000256" key="15">
    <source>
        <dbReference type="RuleBase" id="RU364006"/>
    </source>
</evidence>
<organism evidence="17 18">
    <name type="scientific">Melioribacter roseus (strain DSM 23840 / JCM 17771 / VKM B-2668 / P3M-2)</name>
    <dbReference type="NCBI Taxonomy" id="1191523"/>
    <lineage>
        <taxon>Bacteria</taxon>
        <taxon>Pseudomonadati</taxon>
        <taxon>Ignavibacteriota</taxon>
        <taxon>Ignavibacteria</taxon>
        <taxon>Ignavibacteriales</taxon>
        <taxon>Melioribacteraceae</taxon>
        <taxon>Melioribacter</taxon>
    </lineage>
</organism>
<evidence type="ECO:0000256" key="13">
    <source>
        <dbReference type="PIRSR" id="PIRSR606262-2"/>
    </source>
</evidence>
<evidence type="ECO:0000256" key="5">
    <source>
        <dbReference type="ARBA" id="ARBA00018266"/>
    </source>
</evidence>
<dbReference type="HOGENOM" id="CLU_097262_0_1_10"/>
<sequence length="135" mass="14855">MVRKLDKEQLISKAVEAARKAYAPYSNFHVGAALITKSGKIYLGANIENSSYGLTICAERTAAFRAVLEGEKEFDAIAIVSDSEDFTPPCGACRQVLSELCGKDLSVIMNNKKGEIKEMTLEELLPFSFDKENLE</sequence>
<evidence type="ECO:0000259" key="16">
    <source>
        <dbReference type="PROSITE" id="PS51747"/>
    </source>
</evidence>